<dbReference type="GO" id="GO:0019825">
    <property type="term" value="F:oxygen binding"/>
    <property type="evidence" value="ECO:0007669"/>
    <property type="project" value="InterPro"/>
</dbReference>
<evidence type="ECO:0000256" key="5">
    <source>
        <dbReference type="ARBA" id="ARBA00022621"/>
    </source>
</evidence>
<dbReference type="InterPro" id="IPR017938">
    <property type="entry name" value="Riboflavin_synthase-like_b-brl"/>
</dbReference>
<dbReference type="HAMAP" id="MF_01252">
    <property type="entry name" value="Hmp"/>
    <property type="match status" value="1"/>
</dbReference>
<comment type="caution">
    <text evidence="18">The sequence shown here is derived from an EMBL/GenBank/DDBJ whole genome shotgun (WGS) entry which is preliminary data.</text>
</comment>
<dbReference type="GO" id="GO:0046872">
    <property type="term" value="F:metal ion binding"/>
    <property type="evidence" value="ECO:0007669"/>
    <property type="project" value="UniProtKB-KW"/>
</dbReference>
<dbReference type="Proteomes" id="UP000317238">
    <property type="component" value="Unassembled WGS sequence"/>
</dbReference>
<keyword evidence="5 15" id="KW-0561">Oxygen transport</keyword>
<dbReference type="FunFam" id="2.40.30.10:FF:000034">
    <property type="entry name" value="Flavohemoprotein"/>
    <property type="match status" value="1"/>
</dbReference>
<dbReference type="InterPro" id="IPR008333">
    <property type="entry name" value="Cbr1-like_FAD-bd_dom"/>
</dbReference>
<dbReference type="NCBIfam" id="NF009805">
    <property type="entry name" value="PRK13289.1"/>
    <property type="match status" value="1"/>
</dbReference>
<dbReference type="GO" id="GO:0071949">
    <property type="term" value="F:FAD binding"/>
    <property type="evidence" value="ECO:0007669"/>
    <property type="project" value="InterPro"/>
</dbReference>
<dbReference type="Pfam" id="PF00042">
    <property type="entry name" value="Globin"/>
    <property type="match status" value="1"/>
</dbReference>
<proteinExistence type="inferred from homology"/>
<dbReference type="RefSeq" id="WP_146440048.1">
    <property type="nucleotide sequence ID" value="NZ_SJPL01000001.1"/>
</dbReference>
<dbReference type="GO" id="GO:0071500">
    <property type="term" value="P:cellular response to nitrosative stress"/>
    <property type="evidence" value="ECO:0007669"/>
    <property type="project" value="TreeGrafter"/>
</dbReference>
<keyword evidence="9 15" id="KW-0521">NADP</keyword>
<feature type="active site" description="Charge relay system" evidence="15">
    <location>
        <position position="95"/>
    </location>
</feature>
<feature type="domain" description="Globin" evidence="16">
    <location>
        <begin position="1"/>
        <end position="138"/>
    </location>
</feature>
<dbReference type="FunFam" id="1.10.490.10:FF:000003">
    <property type="entry name" value="Flavohemoprotein"/>
    <property type="match status" value="1"/>
</dbReference>
<feature type="binding site" evidence="15">
    <location>
        <begin position="398"/>
        <end position="401"/>
    </location>
    <ligand>
        <name>FAD</name>
        <dbReference type="ChEBI" id="CHEBI:57692"/>
    </ligand>
</feature>
<evidence type="ECO:0000259" key="16">
    <source>
        <dbReference type="PROSITE" id="PS01033"/>
    </source>
</evidence>
<name>A0A5C5YA73_9PLAN</name>
<evidence type="ECO:0000256" key="7">
    <source>
        <dbReference type="ARBA" id="ARBA00022723"/>
    </source>
</evidence>
<evidence type="ECO:0000256" key="13">
    <source>
        <dbReference type="ARBA" id="ARBA00048649"/>
    </source>
</evidence>
<evidence type="ECO:0000259" key="17">
    <source>
        <dbReference type="PROSITE" id="PS51384"/>
    </source>
</evidence>
<evidence type="ECO:0000313" key="19">
    <source>
        <dbReference type="Proteomes" id="UP000317238"/>
    </source>
</evidence>
<dbReference type="InterPro" id="IPR000971">
    <property type="entry name" value="Globin"/>
</dbReference>
<comment type="similarity">
    <text evidence="1 15">In the C-terminal section; belongs to the flavoprotein pyridine nucleotide cytochrome reductase family.</text>
</comment>
<dbReference type="SUPFAM" id="SSF52343">
    <property type="entry name" value="Ferredoxin reductase-like, C-terminal NADP-linked domain"/>
    <property type="match status" value="1"/>
</dbReference>
<dbReference type="SUPFAM" id="SSF46458">
    <property type="entry name" value="Globin-like"/>
    <property type="match status" value="1"/>
</dbReference>
<dbReference type="GO" id="GO:0008941">
    <property type="term" value="F:nitric oxide dioxygenase NAD(P)H activity"/>
    <property type="evidence" value="ECO:0007669"/>
    <property type="project" value="UniProtKB-UniRule"/>
</dbReference>
<keyword evidence="11 15" id="KW-0408">Iron</keyword>
<evidence type="ECO:0000256" key="6">
    <source>
        <dbReference type="ARBA" id="ARBA00022630"/>
    </source>
</evidence>
<comment type="catalytic activity">
    <reaction evidence="14 15">
        <text>2 nitric oxide + NADPH + 2 O2 = 2 nitrate + NADP(+) + H(+)</text>
        <dbReference type="Rhea" id="RHEA:19465"/>
        <dbReference type="ChEBI" id="CHEBI:15378"/>
        <dbReference type="ChEBI" id="CHEBI:15379"/>
        <dbReference type="ChEBI" id="CHEBI:16480"/>
        <dbReference type="ChEBI" id="CHEBI:17632"/>
        <dbReference type="ChEBI" id="CHEBI:57783"/>
        <dbReference type="ChEBI" id="CHEBI:58349"/>
        <dbReference type="EC" id="1.14.12.17"/>
    </reaction>
</comment>
<keyword evidence="4 15" id="KW-0349">Heme</keyword>
<dbReference type="CDD" id="cd06184">
    <property type="entry name" value="flavohem_like_fad_nad_binding"/>
    <property type="match status" value="1"/>
</dbReference>
<evidence type="ECO:0000256" key="4">
    <source>
        <dbReference type="ARBA" id="ARBA00022617"/>
    </source>
</evidence>
<dbReference type="FunFam" id="3.40.50.80:FF:000010">
    <property type="entry name" value="Flavohemoprotein"/>
    <property type="match status" value="1"/>
</dbReference>
<feature type="site" description="Influences the redox potential of the prosthetic heme and FAD groups" evidence="15">
    <location>
        <position position="84"/>
    </location>
</feature>
<dbReference type="Pfam" id="PF00970">
    <property type="entry name" value="FAD_binding_6"/>
    <property type="match status" value="1"/>
</dbReference>
<dbReference type="EMBL" id="SJPL01000001">
    <property type="protein sequence ID" value="TWT71859.1"/>
    <property type="molecule type" value="Genomic_DNA"/>
</dbReference>
<evidence type="ECO:0000256" key="14">
    <source>
        <dbReference type="ARBA" id="ARBA00049433"/>
    </source>
</evidence>
<dbReference type="Pfam" id="PF00175">
    <property type="entry name" value="NAD_binding_1"/>
    <property type="match status" value="1"/>
</dbReference>
<feature type="binding site" evidence="15">
    <location>
        <begin position="205"/>
        <end position="208"/>
    </location>
    <ligand>
        <name>FAD</name>
        <dbReference type="ChEBI" id="CHEBI:57692"/>
    </ligand>
</feature>
<dbReference type="EC" id="1.14.12.17" evidence="15"/>
<dbReference type="PANTHER" id="PTHR43396">
    <property type="entry name" value="FLAVOHEMOPROTEIN"/>
    <property type="match status" value="1"/>
</dbReference>
<dbReference type="GO" id="GO:0046210">
    <property type="term" value="P:nitric oxide catabolic process"/>
    <property type="evidence" value="ECO:0007669"/>
    <property type="project" value="TreeGrafter"/>
</dbReference>
<dbReference type="InterPro" id="IPR001433">
    <property type="entry name" value="OxRdtase_FAD/NAD-bd"/>
</dbReference>
<keyword evidence="8 15" id="KW-0274">FAD</keyword>
<dbReference type="PROSITE" id="PS51384">
    <property type="entry name" value="FAD_FR"/>
    <property type="match status" value="1"/>
</dbReference>
<dbReference type="InterPro" id="IPR023950">
    <property type="entry name" value="Hmp"/>
</dbReference>
<keyword evidence="12 15" id="KW-0520">NAD</keyword>
<keyword evidence="10 15" id="KW-0560">Oxidoreductase</keyword>
<keyword evidence="3 15" id="KW-0813">Transport</keyword>
<accession>A0A5C5YA73</accession>
<sequence>MLSEQTVAIVKEITPLVAANAETITRRFYERMFEANPEVRAFFNQAHQHTGGQQKALAGAICAYFTHIDNPGVLMPAVELIAQKHCSLNIKAEHYPIVGENLLAAIKDVMGDAATPEIVNAVAEAYQFLAGILISREADIYQHQQSQPGGWTGKRSFVVQRKVCESSEVTSFYLRPADDEPLPTFLAGQYITVHIDHPKTPTSPRNYSLSDCPDQPHYRISVKREKGQQESVPGGLISNHLHDSIDAGQTVDLGPPCGEFTLDLVRSAERPVVLLAGGIGVTPLLSMAKTLVNRAIDTPICFVQAARNSDVHAFANEIEELAGRHDDFTYKVLYDTPPDAGQGRRCDHVGFLSADLIGQWTPYGDADFYFCGPKPFMASVENALEQLGVDPSCMRYEFFGPKQELSQVT</sequence>
<keyword evidence="19" id="KW-1185">Reference proteome</keyword>
<evidence type="ECO:0000256" key="12">
    <source>
        <dbReference type="ARBA" id="ARBA00023027"/>
    </source>
</evidence>
<dbReference type="InterPro" id="IPR012292">
    <property type="entry name" value="Globin/Proto"/>
</dbReference>
<dbReference type="Gene3D" id="3.40.50.80">
    <property type="entry name" value="Nucleotide-binding domain of ferredoxin-NADP reductase (FNR) module"/>
    <property type="match status" value="1"/>
</dbReference>
<evidence type="ECO:0000256" key="8">
    <source>
        <dbReference type="ARBA" id="ARBA00022827"/>
    </source>
</evidence>
<evidence type="ECO:0000256" key="11">
    <source>
        <dbReference type="ARBA" id="ARBA00023004"/>
    </source>
</evidence>
<feature type="binding site" evidence="15">
    <location>
        <begin position="278"/>
        <end position="283"/>
    </location>
    <ligand>
        <name>NADP(+)</name>
        <dbReference type="ChEBI" id="CHEBI:58349"/>
    </ligand>
</feature>
<dbReference type="Gene3D" id="1.10.490.10">
    <property type="entry name" value="Globins"/>
    <property type="match status" value="1"/>
</dbReference>
<feature type="site" description="Influences the redox potential of the prosthetic heme and FAD groups" evidence="15">
    <location>
        <position position="397"/>
    </location>
</feature>
<comment type="catalytic activity">
    <reaction evidence="13 15">
        <text>2 nitric oxide + NADH + 2 O2 = 2 nitrate + NAD(+) + H(+)</text>
        <dbReference type="Rhea" id="RHEA:19469"/>
        <dbReference type="ChEBI" id="CHEBI:15378"/>
        <dbReference type="ChEBI" id="CHEBI:15379"/>
        <dbReference type="ChEBI" id="CHEBI:16480"/>
        <dbReference type="ChEBI" id="CHEBI:17632"/>
        <dbReference type="ChEBI" id="CHEBI:57540"/>
        <dbReference type="ChEBI" id="CHEBI:57945"/>
        <dbReference type="EC" id="1.14.12.17"/>
    </reaction>
</comment>
<feature type="domain" description="FAD-binding FR-type" evidence="17">
    <location>
        <begin position="152"/>
        <end position="263"/>
    </location>
</feature>
<comment type="cofactor">
    <cofactor evidence="15">
        <name>heme b</name>
        <dbReference type="ChEBI" id="CHEBI:60344"/>
    </cofactor>
    <text evidence="15">Binds 1 heme b (iron(II)-protoporphyrin IX) group per subunit.</text>
</comment>
<dbReference type="Gene3D" id="2.40.30.10">
    <property type="entry name" value="Translation factors"/>
    <property type="match status" value="1"/>
</dbReference>
<evidence type="ECO:0000256" key="1">
    <source>
        <dbReference type="ARBA" id="ARBA00006401"/>
    </source>
</evidence>
<evidence type="ECO:0000256" key="9">
    <source>
        <dbReference type="ARBA" id="ARBA00022857"/>
    </source>
</evidence>
<organism evidence="18 19">
    <name type="scientific">Crateriforma conspicua</name>
    <dbReference type="NCBI Taxonomy" id="2527996"/>
    <lineage>
        <taxon>Bacteria</taxon>
        <taxon>Pseudomonadati</taxon>
        <taxon>Planctomycetota</taxon>
        <taxon>Planctomycetia</taxon>
        <taxon>Planctomycetales</taxon>
        <taxon>Planctomycetaceae</taxon>
        <taxon>Crateriforma</taxon>
    </lineage>
</organism>
<protein>
    <recommendedName>
        <fullName evidence="15">Flavohemoprotein</fullName>
    </recommendedName>
    <alternativeName>
        <fullName evidence="15">Flavohemoglobin</fullName>
    </alternativeName>
    <alternativeName>
        <fullName evidence="15">Hemoglobin-like protein</fullName>
    </alternativeName>
    <alternativeName>
        <fullName evidence="15">Nitric oxide dioxygenase</fullName>
        <shortName evidence="15">NO oxygenase</shortName>
        <shortName evidence="15">NOD</shortName>
        <ecNumber evidence="15">1.14.12.17</ecNumber>
    </alternativeName>
</protein>
<feature type="binding site" evidence="15">
    <location>
        <position position="190"/>
    </location>
    <ligand>
        <name>FAD</name>
        <dbReference type="ChEBI" id="CHEBI:57692"/>
    </ligand>
</feature>
<evidence type="ECO:0000256" key="3">
    <source>
        <dbReference type="ARBA" id="ARBA00022448"/>
    </source>
</evidence>
<dbReference type="OrthoDB" id="9801223at2"/>
<keyword evidence="7 15" id="KW-0479">Metal-binding</keyword>
<dbReference type="PANTHER" id="PTHR43396:SF3">
    <property type="entry name" value="FLAVOHEMOPROTEIN"/>
    <property type="match status" value="1"/>
</dbReference>
<feature type="region of interest" description="Reductase" evidence="15">
    <location>
        <begin position="149"/>
        <end position="409"/>
    </location>
</feature>
<keyword evidence="6 15" id="KW-0285">Flavoprotein</keyword>
<evidence type="ECO:0000256" key="10">
    <source>
        <dbReference type="ARBA" id="ARBA00023002"/>
    </source>
</evidence>
<dbReference type="AlphaFoldDB" id="A0A5C5YA73"/>
<comment type="cofactor">
    <cofactor evidence="15">
        <name>FAD</name>
        <dbReference type="ChEBI" id="CHEBI:57692"/>
    </cofactor>
    <text evidence="15">Binds 1 FAD per subunit.</text>
</comment>
<comment type="domain">
    <text evidence="15">Consists of two distinct domains; an N-terminal heme-containing oxygen-binding domain and a C-terminal reductase domain with binding sites for FAD and NAD(P)H.</text>
</comment>
<dbReference type="InterPro" id="IPR039261">
    <property type="entry name" value="FNR_nucleotide-bd"/>
</dbReference>
<dbReference type="GO" id="GO:0020037">
    <property type="term" value="F:heme binding"/>
    <property type="evidence" value="ECO:0007669"/>
    <property type="project" value="InterPro"/>
</dbReference>
<evidence type="ECO:0000256" key="2">
    <source>
        <dbReference type="ARBA" id="ARBA00008414"/>
    </source>
</evidence>
<feature type="binding site" description="proximal binding residue" evidence="15">
    <location>
        <position position="85"/>
    </location>
    <ligand>
        <name>heme b</name>
        <dbReference type="ChEBI" id="CHEBI:60344"/>
    </ligand>
    <ligandPart>
        <name>Fe</name>
        <dbReference type="ChEBI" id="CHEBI:18248"/>
    </ligandPart>
</feature>
<evidence type="ECO:0000256" key="15">
    <source>
        <dbReference type="HAMAP-Rule" id="MF_01252"/>
    </source>
</evidence>
<gene>
    <name evidence="18" type="primary">hmp_2</name>
    <name evidence="15" type="synonym">hmp</name>
    <name evidence="18" type="ORF">Pan14r_41760</name>
</gene>
<dbReference type="GO" id="GO:0005344">
    <property type="term" value="F:oxygen carrier activity"/>
    <property type="evidence" value="ECO:0007669"/>
    <property type="project" value="UniProtKB-UniRule"/>
</dbReference>
<dbReference type="SUPFAM" id="SSF63380">
    <property type="entry name" value="Riboflavin synthase domain-like"/>
    <property type="match status" value="1"/>
</dbReference>
<feature type="site" description="Involved in heme-bound ligand stabilization and O-O bond activation" evidence="15">
    <location>
        <position position="29"/>
    </location>
</feature>
<comment type="similarity">
    <text evidence="2 15">Belongs to the globin family. Two-domain flavohemoproteins subfamily.</text>
</comment>
<dbReference type="PRINTS" id="PR00406">
    <property type="entry name" value="CYTB5RDTASE"/>
</dbReference>
<dbReference type="PROSITE" id="PS01033">
    <property type="entry name" value="GLOBIN"/>
    <property type="match status" value="1"/>
</dbReference>
<evidence type="ECO:0000313" key="18">
    <source>
        <dbReference type="EMBL" id="TWT71859.1"/>
    </source>
</evidence>
<feature type="active site" description="Charge relay system" evidence="15">
    <location>
        <position position="137"/>
    </location>
</feature>
<dbReference type="InterPro" id="IPR009050">
    <property type="entry name" value="Globin-like_sf"/>
</dbReference>
<reference evidence="18 19" key="1">
    <citation type="submission" date="2019-02" db="EMBL/GenBank/DDBJ databases">
        <title>Deep-cultivation of Planctomycetes and their phenomic and genomic characterization uncovers novel biology.</title>
        <authorList>
            <person name="Wiegand S."/>
            <person name="Jogler M."/>
            <person name="Boedeker C."/>
            <person name="Pinto D."/>
            <person name="Vollmers J."/>
            <person name="Rivas-Marin E."/>
            <person name="Kohn T."/>
            <person name="Peeters S.H."/>
            <person name="Heuer A."/>
            <person name="Rast P."/>
            <person name="Oberbeckmann S."/>
            <person name="Bunk B."/>
            <person name="Jeske O."/>
            <person name="Meyerdierks A."/>
            <person name="Storesund J.E."/>
            <person name="Kallscheuer N."/>
            <person name="Luecker S."/>
            <person name="Lage O.M."/>
            <person name="Pohl T."/>
            <person name="Merkel B.J."/>
            <person name="Hornburger P."/>
            <person name="Mueller R.-W."/>
            <person name="Bruemmer F."/>
            <person name="Labrenz M."/>
            <person name="Spormann A.M."/>
            <person name="Op Den Camp H."/>
            <person name="Overmann J."/>
            <person name="Amann R."/>
            <person name="Jetten M.S.M."/>
            <person name="Mascher T."/>
            <person name="Medema M.H."/>
            <person name="Devos D.P."/>
            <person name="Kaster A.-K."/>
            <person name="Ovreas L."/>
            <person name="Rohde M."/>
            <person name="Galperin M.Y."/>
            <person name="Jogler C."/>
        </authorList>
    </citation>
    <scope>NUCLEOTIDE SEQUENCE [LARGE SCALE GENOMIC DNA]</scope>
    <source>
        <strain evidence="18 19">Pan14r</strain>
    </source>
</reference>
<dbReference type="InterPro" id="IPR017927">
    <property type="entry name" value="FAD-bd_FR_type"/>
</dbReference>